<dbReference type="InterPro" id="IPR001680">
    <property type="entry name" value="WD40_rpt"/>
</dbReference>
<dbReference type="PROSITE" id="PS50294">
    <property type="entry name" value="WD_REPEATS_REGION"/>
    <property type="match status" value="1"/>
</dbReference>
<dbReference type="InterPro" id="IPR019775">
    <property type="entry name" value="WD40_repeat_CS"/>
</dbReference>
<accession>G5IZT7</accession>
<evidence type="ECO:0000256" key="3">
    <source>
        <dbReference type="PROSITE-ProRule" id="PRU00221"/>
    </source>
</evidence>
<dbReference type="InterPro" id="IPR015943">
    <property type="entry name" value="WD40/YVTN_repeat-like_dom_sf"/>
</dbReference>
<dbReference type="EMBL" id="AESD01000127">
    <property type="protein sequence ID" value="EHJ14558.1"/>
    <property type="molecule type" value="Genomic_DNA"/>
</dbReference>
<dbReference type="PATRIC" id="fig|423471.3.peg.709"/>
<dbReference type="PANTHER" id="PTHR22847:SF637">
    <property type="entry name" value="WD REPEAT DOMAIN 5B"/>
    <property type="match status" value="1"/>
</dbReference>
<reference evidence="4 5" key="1">
    <citation type="journal article" date="2011" name="Front. Microbiol.">
        <title>Two Strains of Crocosphaera watsonii with Highly Conserved Genomes are Distinguished by Strain-Specific Features.</title>
        <authorList>
            <person name="Bench S.R."/>
            <person name="Ilikchyan I.N."/>
            <person name="Tripp H.J."/>
            <person name="Zehr J.P."/>
        </authorList>
    </citation>
    <scope>NUCLEOTIDE SEQUENCE [LARGE SCALE GENOMIC DNA]</scope>
    <source>
        <strain evidence="4 5">WH 0003</strain>
    </source>
</reference>
<dbReference type="SMART" id="SM00320">
    <property type="entry name" value="WD40"/>
    <property type="match status" value="1"/>
</dbReference>
<evidence type="ECO:0000256" key="2">
    <source>
        <dbReference type="ARBA" id="ARBA00022737"/>
    </source>
</evidence>
<dbReference type="RefSeq" id="WP_007309345.1">
    <property type="nucleotide sequence ID" value="NZ_AESD01000127.1"/>
</dbReference>
<gene>
    <name evidence="4" type="ORF">CWATWH0003_0775</name>
</gene>
<proteinExistence type="predicted"/>
<comment type="caution">
    <text evidence="4">The sequence shown here is derived from an EMBL/GenBank/DDBJ whole genome shotgun (WGS) entry which is preliminary data.</text>
</comment>
<dbReference type="PANTHER" id="PTHR22847">
    <property type="entry name" value="WD40 REPEAT PROTEIN"/>
    <property type="match status" value="1"/>
</dbReference>
<protein>
    <submittedName>
        <fullName evidence="4">WD-40 repeat protein</fullName>
    </submittedName>
</protein>
<keyword evidence="2" id="KW-0677">Repeat</keyword>
<sequence>MAEGQDLEAFIEAIKAGNILKKRNVKVKDPQVMGALINNIYNADERNRFQGHQSEVWSVSINPDGKTLASGSKDKTVKLWNLETGELIRTLQGHQSEVL</sequence>
<dbReference type="InterPro" id="IPR036322">
    <property type="entry name" value="WD40_repeat_dom_sf"/>
</dbReference>
<dbReference type="Gene3D" id="2.130.10.10">
    <property type="entry name" value="YVTN repeat-like/Quinoprotein amine dehydrogenase"/>
    <property type="match status" value="1"/>
</dbReference>
<dbReference type="SUPFAM" id="SSF50978">
    <property type="entry name" value="WD40 repeat-like"/>
    <property type="match status" value="1"/>
</dbReference>
<dbReference type="GeneID" id="88769840"/>
<keyword evidence="1 3" id="KW-0853">WD repeat</keyword>
<dbReference type="PROSITE" id="PS50082">
    <property type="entry name" value="WD_REPEATS_2"/>
    <property type="match status" value="1"/>
</dbReference>
<organism evidence="4 5">
    <name type="scientific">Crocosphaera watsonii WH 0003</name>
    <dbReference type="NCBI Taxonomy" id="423471"/>
    <lineage>
        <taxon>Bacteria</taxon>
        <taxon>Bacillati</taxon>
        <taxon>Cyanobacteriota</taxon>
        <taxon>Cyanophyceae</taxon>
        <taxon>Oscillatoriophycideae</taxon>
        <taxon>Chroococcales</taxon>
        <taxon>Aphanothecaceae</taxon>
        <taxon>Crocosphaera</taxon>
    </lineage>
</organism>
<evidence type="ECO:0000256" key="1">
    <source>
        <dbReference type="ARBA" id="ARBA00022574"/>
    </source>
</evidence>
<evidence type="ECO:0000313" key="5">
    <source>
        <dbReference type="Proteomes" id="UP000003477"/>
    </source>
</evidence>
<name>G5IZT7_CROWT</name>
<dbReference type="PROSITE" id="PS00678">
    <property type="entry name" value="WD_REPEATS_1"/>
    <property type="match status" value="1"/>
</dbReference>
<evidence type="ECO:0000313" key="4">
    <source>
        <dbReference type="EMBL" id="EHJ14558.1"/>
    </source>
</evidence>
<dbReference type="Proteomes" id="UP000003477">
    <property type="component" value="Unassembled WGS sequence"/>
</dbReference>
<dbReference type="AlphaFoldDB" id="G5IZT7"/>
<feature type="repeat" description="WD" evidence="3">
    <location>
        <begin position="49"/>
        <end position="90"/>
    </location>
</feature>
<dbReference type="Pfam" id="PF00400">
    <property type="entry name" value="WD40"/>
    <property type="match status" value="1"/>
</dbReference>